<dbReference type="EMBL" id="BK016024">
    <property type="protein sequence ID" value="DAF90277.1"/>
    <property type="molecule type" value="Genomic_DNA"/>
</dbReference>
<sequence length="211" mass="23794">MSSYTTQVRYICETYAGLTESAGVGDVNDIVTKAAPKIFGDFPIFDEEYRLTLETKILKHYYMREIAHETVGLWRLRLDVMMNELMPVYNKMYKAVAQEFNPLFDVDITRTHEGSSTDNSESTGNSVNKYSETPQGSIQNVLDGKYLTTAQANDATSNSKGKSTAEYVEKVTGKQGTGSYSAMLREYIDKLVNVDLRLINELEPLFFSLLD</sequence>
<protein>
    <submittedName>
        <fullName evidence="2">Lower collar protein</fullName>
    </submittedName>
</protein>
<name>A0A8S5U767_9CAUD</name>
<proteinExistence type="predicted"/>
<reference evidence="2" key="1">
    <citation type="journal article" date="2021" name="Proc. Natl. Acad. Sci. U.S.A.">
        <title>A Catalog of Tens of Thousands of Viruses from Human Metagenomes Reveals Hidden Associations with Chronic Diseases.</title>
        <authorList>
            <person name="Tisza M.J."/>
            <person name="Buck C.B."/>
        </authorList>
    </citation>
    <scope>NUCLEOTIDE SEQUENCE</scope>
    <source>
        <strain evidence="2">Cthau23</strain>
    </source>
</reference>
<feature type="compositionally biased region" description="Polar residues" evidence="1">
    <location>
        <begin position="116"/>
        <end position="136"/>
    </location>
</feature>
<evidence type="ECO:0000313" key="2">
    <source>
        <dbReference type="EMBL" id="DAF90277.1"/>
    </source>
</evidence>
<feature type="region of interest" description="Disordered" evidence="1">
    <location>
        <begin position="111"/>
        <end position="136"/>
    </location>
</feature>
<organism evidence="2">
    <name type="scientific">Podoviridae sp. cthau23</name>
    <dbReference type="NCBI Taxonomy" id="2825268"/>
    <lineage>
        <taxon>Viruses</taxon>
        <taxon>Duplodnaviria</taxon>
        <taxon>Heunggongvirae</taxon>
        <taxon>Uroviricota</taxon>
        <taxon>Caudoviricetes</taxon>
    </lineage>
</organism>
<evidence type="ECO:0000256" key="1">
    <source>
        <dbReference type="SAM" id="MobiDB-lite"/>
    </source>
</evidence>
<accession>A0A8S5U767</accession>